<feature type="non-terminal residue" evidence="3">
    <location>
        <position position="1"/>
    </location>
</feature>
<feature type="region of interest" description="Disordered" evidence="1">
    <location>
        <begin position="677"/>
        <end position="708"/>
    </location>
</feature>
<evidence type="ECO:0000259" key="2">
    <source>
        <dbReference type="Pfam" id="PF12509"/>
    </source>
</evidence>
<dbReference type="InterPro" id="IPR022188">
    <property type="entry name" value="TASOR_DUF3715"/>
</dbReference>
<comment type="caution">
    <text evidence="3">The sequence shown here is derived from an EMBL/GenBank/DDBJ whole genome shotgun (WGS) entry which is preliminary data.</text>
</comment>
<sequence>LLEPVLPGSVTFESSILAPLHNSYLYEESKESFTYNSAQLINNAALQKRYSAFRAEKREHGYSEEELEESFGFLLLDDKSRANRLAETGLIVGKGTCTTLGDCSKGLYISKYSDCLDLKRWYDGKTGYIVLLKLTKYYMYELVDGVEKVEPCPRHVCPFAIVAFSYGKAGIALELKEKRPLISAFYYQPWSGQLQIKSAVFNIGLKSNHGAMFPANLPKTVKADHAIEVSKLRKTLPQAVFETSPVSEVFLDGKWFSMYDVISFEARNDIAFLTQELKEKDLAIVICLEDGGFLVLLHSSNFLSYEGAGTDKAFALQGMFIYPDSRTVPRETKTGCNKTKISSEVLQVLPALNYAELEMEKCPPKQDEEPLGIMEKHLQNFAALIFPGLTSSPSREASMFPDQYDVPDGFPLIAPKWTEQTGNCLRTYLKSPSSFHIPLARAMELLAAGKQQRSDDHDDDVYYYISSPEAPQTPTDMVMERDLPNETDHLTCRNVSEDVKKTAEQQAETEQTVAAEQSVLIEEVNTPGAVVVAVPDNNPAERTDLSPTSGDLSKEHYTQNIQAVDTAQDSKKTSECASANDKCSGEEVSGALLKETIQTNIVALSSTEIGDDASTLASNAEMEVDHSDKVNCVSDMLPKVGGQIPVAEKLQEADLPTSISPPTTSVNRTEALIKGCKDIQPETSSNVPAKYKPGRRGKRRRRKALKRNTNTAQKALECRYWYEADIEEKRNSKIPKENACNNFDNISTKELVKQADRQLTTIVEKEGSIQVTRHWKENYDFKFDSKFTNDKLDKCVTRALHGKWDFSIEDGYEQVHLIFHMWIGLFYSKPTSRFFHFDQMCPSVEKKNPEKASKCAVETSTSLPDVDLTSKEDNSTSLDPVSDALDLSVKVPETEDHLTTGENPTPTSDIRSRLEHMRESKMEAIRHNLNYSPSVPPGSIPMLKVTYIIDFFFFFRLLPSGVATANHLSPPIPIFCILNPCTH</sequence>
<dbReference type="PANTHER" id="PTHR16207">
    <property type="entry name" value="SET DOMAIN-CONTAINING PROTEIN"/>
    <property type="match status" value="1"/>
</dbReference>
<keyword evidence="4" id="KW-1185">Reference proteome</keyword>
<dbReference type="GO" id="GO:0005654">
    <property type="term" value="C:nucleoplasm"/>
    <property type="evidence" value="ECO:0007669"/>
    <property type="project" value="TreeGrafter"/>
</dbReference>
<evidence type="ECO:0000313" key="4">
    <source>
        <dbReference type="Proteomes" id="UP001274896"/>
    </source>
</evidence>
<dbReference type="PANTHER" id="PTHR16207:SF10">
    <property type="entry name" value="PROTEIN TASOR 2"/>
    <property type="match status" value="1"/>
</dbReference>
<reference evidence="3" key="1">
    <citation type="submission" date="2023-06" db="EMBL/GenBank/DDBJ databases">
        <title>Male Hemibagrus guttatus genome.</title>
        <authorList>
            <person name="Bian C."/>
        </authorList>
    </citation>
    <scope>NUCLEOTIDE SEQUENCE</scope>
    <source>
        <strain evidence="3">Male_cb2023</strain>
        <tissue evidence="3">Muscle</tissue>
    </source>
</reference>
<dbReference type="EMBL" id="JAUCMX010000007">
    <property type="protein sequence ID" value="KAK3540453.1"/>
    <property type="molecule type" value="Genomic_DNA"/>
</dbReference>
<dbReference type="InterPro" id="IPR046432">
    <property type="entry name" value="TASOR"/>
</dbReference>
<name>A0AAE0R3A3_9TELE</name>
<evidence type="ECO:0000256" key="1">
    <source>
        <dbReference type="SAM" id="MobiDB-lite"/>
    </source>
</evidence>
<evidence type="ECO:0000313" key="3">
    <source>
        <dbReference type="EMBL" id="KAK3540453.1"/>
    </source>
</evidence>
<protein>
    <recommendedName>
        <fullName evidence="2">TASOR pseudo-PARP domain-containing protein</fullName>
    </recommendedName>
</protein>
<organism evidence="3 4">
    <name type="scientific">Hemibagrus guttatus</name>
    <dbReference type="NCBI Taxonomy" id="175788"/>
    <lineage>
        <taxon>Eukaryota</taxon>
        <taxon>Metazoa</taxon>
        <taxon>Chordata</taxon>
        <taxon>Craniata</taxon>
        <taxon>Vertebrata</taxon>
        <taxon>Euteleostomi</taxon>
        <taxon>Actinopterygii</taxon>
        <taxon>Neopterygii</taxon>
        <taxon>Teleostei</taxon>
        <taxon>Ostariophysi</taxon>
        <taxon>Siluriformes</taxon>
        <taxon>Bagridae</taxon>
        <taxon>Hemibagrus</taxon>
    </lineage>
</organism>
<dbReference type="AlphaFoldDB" id="A0AAE0R3A3"/>
<dbReference type="Pfam" id="PF12509">
    <property type="entry name" value="DUF3715"/>
    <property type="match status" value="1"/>
</dbReference>
<dbReference type="GO" id="GO:0045814">
    <property type="term" value="P:negative regulation of gene expression, epigenetic"/>
    <property type="evidence" value="ECO:0007669"/>
    <property type="project" value="InterPro"/>
</dbReference>
<proteinExistence type="predicted"/>
<dbReference type="Proteomes" id="UP001274896">
    <property type="component" value="Unassembled WGS sequence"/>
</dbReference>
<accession>A0AAE0R3A3</accession>
<feature type="compositionally biased region" description="Basic residues" evidence="1">
    <location>
        <begin position="692"/>
        <end position="706"/>
    </location>
</feature>
<gene>
    <name evidence="3" type="ORF">QTP70_031004</name>
</gene>
<feature type="domain" description="TASOR pseudo-PARP" evidence="2">
    <location>
        <begin position="56"/>
        <end position="135"/>
    </location>
</feature>